<dbReference type="PANTHER" id="PTHR36978">
    <property type="entry name" value="P-LOOP CONTAINING NUCLEOTIDE TRIPHOSPHATE HYDROLASE"/>
    <property type="match status" value="1"/>
</dbReference>
<proteinExistence type="predicted"/>
<evidence type="ECO:0000313" key="1">
    <source>
        <dbReference type="EMBL" id="KAF7171752.1"/>
    </source>
</evidence>
<dbReference type="PANTHER" id="PTHR36978:SF4">
    <property type="entry name" value="P-LOOP CONTAINING NUCLEOSIDE TRIPHOSPHATE HYDROLASE PROTEIN"/>
    <property type="match status" value="1"/>
</dbReference>
<protein>
    <recommendedName>
        <fullName evidence="3">P-loop containing nucleoside triphosphate hydrolase protein</fullName>
    </recommendedName>
</protein>
<dbReference type="OrthoDB" id="408152at2759"/>
<gene>
    <name evidence="1" type="ORF">CNMCM5623_004044</name>
</gene>
<comment type="caution">
    <text evidence="1">The sequence shown here is derived from an EMBL/GenBank/DDBJ whole genome shotgun (WGS) entry which is preliminary data.</text>
</comment>
<dbReference type="SUPFAM" id="SSF52540">
    <property type="entry name" value="P-loop containing nucleoside triphosphate hydrolases"/>
    <property type="match status" value="1"/>
</dbReference>
<dbReference type="Proteomes" id="UP000654922">
    <property type="component" value="Unassembled WGS sequence"/>
</dbReference>
<dbReference type="AlphaFoldDB" id="A0A8H6QGC4"/>
<dbReference type="EMBL" id="JACBAE010001168">
    <property type="protein sequence ID" value="KAF7171752.1"/>
    <property type="molecule type" value="Genomic_DNA"/>
</dbReference>
<reference evidence="1" key="1">
    <citation type="submission" date="2020-06" db="EMBL/GenBank/DDBJ databases">
        <title>Draft genome sequences of strains closely related to Aspergillus parafelis and Aspergillus hiratsukae.</title>
        <authorList>
            <person name="Dos Santos R.A.C."/>
            <person name="Rivero-Menendez O."/>
            <person name="Steenwyk J.L."/>
            <person name="Mead M.E."/>
            <person name="Goldman G.H."/>
            <person name="Alastruey-Izquierdo A."/>
            <person name="Rokas A."/>
        </authorList>
    </citation>
    <scope>NUCLEOTIDE SEQUENCE</scope>
    <source>
        <strain evidence="1">CNM-CM5623</strain>
    </source>
</reference>
<dbReference type="InterPro" id="IPR027417">
    <property type="entry name" value="P-loop_NTPase"/>
</dbReference>
<name>A0A8H6QGC4_9EURO</name>
<organism evidence="1 2">
    <name type="scientific">Aspergillus felis</name>
    <dbReference type="NCBI Taxonomy" id="1287682"/>
    <lineage>
        <taxon>Eukaryota</taxon>
        <taxon>Fungi</taxon>
        <taxon>Dikarya</taxon>
        <taxon>Ascomycota</taxon>
        <taxon>Pezizomycotina</taxon>
        <taxon>Eurotiomycetes</taxon>
        <taxon>Eurotiomycetidae</taxon>
        <taxon>Eurotiales</taxon>
        <taxon>Aspergillaceae</taxon>
        <taxon>Aspergillus</taxon>
        <taxon>Aspergillus subgen. Fumigati</taxon>
    </lineage>
</organism>
<evidence type="ECO:0000313" key="2">
    <source>
        <dbReference type="Proteomes" id="UP000654922"/>
    </source>
</evidence>
<evidence type="ECO:0008006" key="3">
    <source>
        <dbReference type="Google" id="ProtNLM"/>
    </source>
</evidence>
<accession>A0A8H6QGC4</accession>
<dbReference type="Gene3D" id="3.40.50.300">
    <property type="entry name" value="P-loop containing nucleotide triphosphate hydrolases"/>
    <property type="match status" value="1"/>
</dbReference>
<dbReference type="InterPro" id="IPR040632">
    <property type="entry name" value="Sulfotransfer_4"/>
</dbReference>
<dbReference type="Pfam" id="PF17784">
    <property type="entry name" value="Sulfotransfer_4"/>
    <property type="match status" value="1"/>
</dbReference>
<sequence>MPVPKDARLIDSLSGPNDPKPVKILCLGMCRTGTSSLLAILKRLGYSPTHMTRLLENPLHKRMWIEAIERNFLRKTPEGTKPYGRAEFDILLDGYDVVLDVPYAIFAEHLIRAYPHAKVILTTRPVEEWIKSMQATVWQNVQWPSYRILRWIEPEFLGSFVELVENIFLAHNGGRFGGSEAEQAYILHNQRVRELVPEERLLEVYPPFDLEKICGFLGKQILPSAYPHVNISGWSTSVKDDRGGGFLYPSFFGTVNAQLS</sequence>